<keyword evidence="10" id="KW-0539">Nucleus</keyword>
<keyword evidence="15" id="KW-1185">Reference proteome</keyword>
<dbReference type="AlphaFoldDB" id="F6SN40"/>
<reference evidence="14" key="2">
    <citation type="submission" date="2025-08" db="UniProtKB">
        <authorList>
            <consortium name="Ensembl"/>
        </authorList>
    </citation>
    <scope>IDENTIFICATION</scope>
</reference>
<dbReference type="InterPro" id="IPR011084">
    <property type="entry name" value="DRMBL"/>
</dbReference>
<dbReference type="SUPFAM" id="SSF56281">
    <property type="entry name" value="Metallo-hydrolase/oxidoreductase"/>
    <property type="match status" value="1"/>
</dbReference>
<keyword evidence="8" id="KW-0233">DNA recombination</keyword>
<evidence type="ECO:0000313" key="14">
    <source>
        <dbReference type="Ensembl" id="ENSCINP00000008060.3"/>
    </source>
</evidence>
<reference evidence="15" key="1">
    <citation type="journal article" date="2002" name="Science">
        <title>The draft genome of Ciona intestinalis: insights into chordate and vertebrate origins.</title>
        <authorList>
            <person name="Dehal P."/>
            <person name="Satou Y."/>
            <person name="Campbell R.K."/>
            <person name="Chapman J."/>
            <person name="Degnan B."/>
            <person name="De Tomaso A."/>
            <person name="Davidson B."/>
            <person name="Di Gregorio A."/>
            <person name="Gelpke M."/>
            <person name="Goodstein D.M."/>
            <person name="Harafuji N."/>
            <person name="Hastings K.E."/>
            <person name="Ho I."/>
            <person name="Hotta K."/>
            <person name="Huang W."/>
            <person name="Kawashima T."/>
            <person name="Lemaire P."/>
            <person name="Martinez D."/>
            <person name="Meinertzhagen I.A."/>
            <person name="Necula S."/>
            <person name="Nonaka M."/>
            <person name="Putnam N."/>
            <person name="Rash S."/>
            <person name="Saiga H."/>
            <person name="Satake M."/>
            <person name="Terry A."/>
            <person name="Yamada L."/>
            <person name="Wang H.G."/>
            <person name="Awazu S."/>
            <person name="Azumi K."/>
            <person name="Boore J."/>
            <person name="Branno M."/>
            <person name="Chin-Bow S."/>
            <person name="DeSantis R."/>
            <person name="Doyle S."/>
            <person name="Francino P."/>
            <person name="Keys D.N."/>
            <person name="Haga S."/>
            <person name="Hayashi H."/>
            <person name="Hino K."/>
            <person name="Imai K.S."/>
            <person name="Inaba K."/>
            <person name="Kano S."/>
            <person name="Kobayashi K."/>
            <person name="Kobayashi M."/>
            <person name="Lee B.I."/>
            <person name="Makabe K.W."/>
            <person name="Manohar C."/>
            <person name="Matassi G."/>
            <person name="Medina M."/>
            <person name="Mochizuki Y."/>
            <person name="Mount S."/>
            <person name="Morishita T."/>
            <person name="Miura S."/>
            <person name="Nakayama A."/>
            <person name="Nishizaka S."/>
            <person name="Nomoto H."/>
            <person name="Ohta F."/>
            <person name="Oishi K."/>
            <person name="Rigoutsos I."/>
            <person name="Sano M."/>
            <person name="Sasaki A."/>
            <person name="Sasakura Y."/>
            <person name="Shoguchi E."/>
            <person name="Shin-i T."/>
            <person name="Spagnuolo A."/>
            <person name="Stainier D."/>
            <person name="Suzuki M.M."/>
            <person name="Tassy O."/>
            <person name="Takatori N."/>
            <person name="Tokuoka M."/>
            <person name="Yagi K."/>
            <person name="Yoshizaki F."/>
            <person name="Wada S."/>
            <person name="Zhang C."/>
            <person name="Hyatt P.D."/>
            <person name="Larimer F."/>
            <person name="Detter C."/>
            <person name="Doggett N."/>
            <person name="Glavina T."/>
            <person name="Hawkins T."/>
            <person name="Richardson P."/>
            <person name="Lucas S."/>
            <person name="Kohara Y."/>
            <person name="Levine M."/>
            <person name="Satoh N."/>
            <person name="Rokhsar D.S."/>
        </authorList>
    </citation>
    <scope>NUCLEOTIDE SEQUENCE [LARGE SCALE GENOMIC DNA]</scope>
</reference>
<dbReference type="PANTHER" id="PTHR23240:SF8">
    <property type="entry name" value="PROTEIN ARTEMIS"/>
    <property type="match status" value="1"/>
</dbReference>
<keyword evidence="9" id="KW-0234">DNA repair</keyword>
<evidence type="ECO:0000256" key="5">
    <source>
        <dbReference type="ARBA" id="ARBA00022763"/>
    </source>
</evidence>
<organism evidence="14 15">
    <name type="scientific">Ciona intestinalis</name>
    <name type="common">Transparent sea squirt</name>
    <name type="synonym">Ascidia intestinalis</name>
    <dbReference type="NCBI Taxonomy" id="7719"/>
    <lineage>
        <taxon>Eukaryota</taxon>
        <taxon>Metazoa</taxon>
        <taxon>Chordata</taxon>
        <taxon>Tunicata</taxon>
        <taxon>Ascidiacea</taxon>
        <taxon>Phlebobranchia</taxon>
        <taxon>Cionidae</taxon>
        <taxon>Ciona</taxon>
    </lineage>
</organism>
<comment type="subcellular location">
    <subcellularLocation>
        <location evidence="1">Nucleus</location>
    </subcellularLocation>
</comment>
<dbReference type="InParanoid" id="F6SN40"/>
<accession>F6SN40</accession>
<dbReference type="STRING" id="7719.ENSCINP00000008060"/>
<gene>
    <name evidence="14" type="primary">LOC100185732</name>
</gene>
<reference evidence="14" key="3">
    <citation type="submission" date="2025-09" db="UniProtKB">
        <authorList>
            <consortium name="Ensembl"/>
        </authorList>
    </citation>
    <scope>IDENTIFICATION</scope>
</reference>
<feature type="domain" description="DNA repair metallo-beta-lactamase" evidence="13">
    <location>
        <begin position="116"/>
        <end position="218"/>
    </location>
</feature>
<name>F6SN40_CIOIN</name>
<evidence type="ECO:0000256" key="9">
    <source>
        <dbReference type="ARBA" id="ARBA00023204"/>
    </source>
</evidence>
<keyword evidence="3" id="KW-0540">Nuclease</keyword>
<evidence type="ECO:0000256" key="11">
    <source>
        <dbReference type="ARBA" id="ARBA00039759"/>
    </source>
</evidence>
<evidence type="ECO:0000259" key="13">
    <source>
        <dbReference type="Pfam" id="PF07522"/>
    </source>
</evidence>
<comment type="similarity">
    <text evidence="2">Belongs to the DNA repair metallo-beta-lactamase (DRMBL) family.</text>
</comment>
<evidence type="ECO:0000256" key="3">
    <source>
        <dbReference type="ARBA" id="ARBA00022722"/>
    </source>
</evidence>
<keyword evidence="4" id="KW-0255">Endonuclease</keyword>
<evidence type="ECO:0000256" key="7">
    <source>
        <dbReference type="ARBA" id="ARBA00022839"/>
    </source>
</evidence>
<keyword evidence="7" id="KW-0269">Exonuclease</keyword>
<evidence type="ECO:0000256" key="2">
    <source>
        <dbReference type="ARBA" id="ARBA00010304"/>
    </source>
</evidence>
<keyword evidence="6" id="KW-0378">Hydrolase</keyword>
<dbReference type="GO" id="GO:0006310">
    <property type="term" value="P:DNA recombination"/>
    <property type="evidence" value="ECO:0007669"/>
    <property type="project" value="UniProtKB-KW"/>
</dbReference>
<dbReference type="Gene3D" id="3.60.15.10">
    <property type="entry name" value="Ribonuclease Z/Hydroxyacylglutathione hydrolase-like"/>
    <property type="match status" value="1"/>
</dbReference>
<dbReference type="OMA" id="CICAESQ"/>
<evidence type="ECO:0000256" key="6">
    <source>
        <dbReference type="ARBA" id="ARBA00022801"/>
    </source>
</evidence>
<evidence type="ECO:0000313" key="15">
    <source>
        <dbReference type="Proteomes" id="UP000008144"/>
    </source>
</evidence>
<protein>
    <recommendedName>
        <fullName evidence="11">Protein artemis</fullName>
    </recommendedName>
    <alternativeName>
        <fullName evidence="12">DNA cross-link repair 1C protein</fullName>
    </alternativeName>
</protein>
<dbReference type="Pfam" id="PF07522">
    <property type="entry name" value="DRMBL"/>
    <property type="match status" value="1"/>
</dbReference>
<sequence length="277" mass="32111">MFLFEGAEGTMLYTGDFRLSHSSASRMPCLKNKVIDHIYVDTTFCIEEAWYIPPRELCVKNLLKIVQQWIVRGNQYVVRLNMSAKYGYEYLIEELHKSFGEKIYCSRAKNYDCLPNIASILTTDPTCSHIFVCYKTEILGNQWKASKMDVADMFKNVQWLTINLSTMYFTNCEEAHVVEVQTNKQCYRLCFSFHSSLSEICSFLRQIKPTHIHANVLPSINETFYSVEERLRRLCTNQTHSMQQSYQPLGSIQSSNNQCVQVVQRSNSLDVLHSNKG</sequence>
<dbReference type="HOGENOM" id="CLU_1004561_0_0_1"/>
<proteinExistence type="inferred from homology"/>
<evidence type="ECO:0000256" key="1">
    <source>
        <dbReference type="ARBA" id="ARBA00004123"/>
    </source>
</evidence>
<evidence type="ECO:0000256" key="4">
    <source>
        <dbReference type="ARBA" id="ARBA00022759"/>
    </source>
</evidence>
<dbReference type="GO" id="GO:0006281">
    <property type="term" value="P:DNA repair"/>
    <property type="evidence" value="ECO:0007669"/>
    <property type="project" value="UniProtKB-KW"/>
</dbReference>
<evidence type="ECO:0000256" key="8">
    <source>
        <dbReference type="ARBA" id="ARBA00023172"/>
    </source>
</evidence>
<keyword evidence="5" id="KW-0227">DNA damage</keyword>
<evidence type="ECO:0000256" key="12">
    <source>
        <dbReference type="ARBA" id="ARBA00042677"/>
    </source>
</evidence>
<dbReference type="GO" id="GO:0005634">
    <property type="term" value="C:nucleus"/>
    <property type="evidence" value="ECO:0007669"/>
    <property type="project" value="UniProtKB-SubCell"/>
</dbReference>
<dbReference type="Ensembl" id="ENSCINT00000008060.3">
    <property type="protein sequence ID" value="ENSCINP00000008060.3"/>
    <property type="gene ID" value="ENSCING00000003907.3"/>
</dbReference>
<evidence type="ECO:0000256" key="10">
    <source>
        <dbReference type="ARBA" id="ARBA00023242"/>
    </source>
</evidence>
<dbReference type="Proteomes" id="UP000008144">
    <property type="component" value="Unassembled WGS sequence"/>
</dbReference>
<dbReference type="PANTHER" id="PTHR23240">
    <property type="entry name" value="DNA CROSS-LINK REPAIR PROTEIN PSO2/SNM1-RELATED"/>
    <property type="match status" value="1"/>
</dbReference>
<dbReference type="InterPro" id="IPR036866">
    <property type="entry name" value="RibonucZ/Hydroxyglut_hydro"/>
</dbReference>
<dbReference type="GeneTree" id="ENSGT00940000157779"/>
<dbReference type="GO" id="GO:0004519">
    <property type="term" value="F:endonuclease activity"/>
    <property type="evidence" value="ECO:0007669"/>
    <property type="project" value="UniProtKB-KW"/>
</dbReference>
<dbReference type="GO" id="GO:0004527">
    <property type="term" value="F:exonuclease activity"/>
    <property type="evidence" value="ECO:0007669"/>
    <property type="project" value="UniProtKB-KW"/>
</dbReference>